<dbReference type="SUPFAM" id="SSF74653">
    <property type="entry name" value="TolA/TonB C-terminal domain"/>
    <property type="match status" value="1"/>
</dbReference>
<evidence type="ECO:0000259" key="1">
    <source>
        <dbReference type="PROSITE" id="PS52015"/>
    </source>
</evidence>
<feature type="domain" description="TonB C-terminal" evidence="1">
    <location>
        <begin position="15"/>
        <end position="105"/>
    </location>
</feature>
<dbReference type="EMBL" id="QZJZ01000094">
    <property type="protein sequence ID" value="RJP56484.1"/>
    <property type="molecule type" value="Genomic_DNA"/>
</dbReference>
<gene>
    <name evidence="2" type="ORF">C4541_12190</name>
</gene>
<comment type="caution">
    <text evidence="2">The sequence shown here is derived from an EMBL/GenBank/DDBJ whole genome shotgun (WGS) entry which is preliminary data.</text>
</comment>
<reference evidence="2 3" key="1">
    <citation type="journal article" date="2017" name="ISME J.">
        <title>Energy and carbon metabolisms in a deep terrestrial subsurface fluid microbial community.</title>
        <authorList>
            <person name="Momper L."/>
            <person name="Jungbluth S.P."/>
            <person name="Lee M.D."/>
            <person name="Amend J.P."/>
        </authorList>
    </citation>
    <scope>NUCLEOTIDE SEQUENCE [LARGE SCALE GENOMIC DNA]</scope>
    <source>
        <strain evidence="2">SURF_26</strain>
    </source>
</reference>
<dbReference type="PROSITE" id="PS52015">
    <property type="entry name" value="TONB_CTD"/>
    <property type="match status" value="1"/>
</dbReference>
<name>A0A3A4QRL3_9BACT</name>
<dbReference type="Proteomes" id="UP000266426">
    <property type="component" value="Unassembled WGS sequence"/>
</dbReference>
<protein>
    <submittedName>
        <fullName evidence="2">TonB C-terminal domain-containing protein</fullName>
    </submittedName>
</protein>
<accession>A0A3A4QRL3</accession>
<dbReference type="AlphaFoldDB" id="A0A3A4QRL3"/>
<dbReference type="Gene3D" id="3.30.1150.10">
    <property type="match status" value="1"/>
</dbReference>
<sequence>MKKTSTQAPQTVLLYYAGLVKKRVYAQWAIPGTLRGQEQIDIVTIKIRILNTGTVSEMEFVSDTDNVLLKKSIIDAIDNSKPFPPFPSDLHEESLDIIINFDTQQ</sequence>
<dbReference type="GO" id="GO:0055085">
    <property type="term" value="P:transmembrane transport"/>
    <property type="evidence" value="ECO:0007669"/>
    <property type="project" value="InterPro"/>
</dbReference>
<evidence type="ECO:0000313" key="2">
    <source>
        <dbReference type="EMBL" id="RJP56484.1"/>
    </source>
</evidence>
<evidence type="ECO:0000313" key="3">
    <source>
        <dbReference type="Proteomes" id="UP000266426"/>
    </source>
</evidence>
<dbReference type="InterPro" id="IPR037682">
    <property type="entry name" value="TonB_C"/>
</dbReference>
<organism evidence="2 3">
    <name type="scientific">Candidatus Auribacter fodinae</name>
    <dbReference type="NCBI Taxonomy" id="2093366"/>
    <lineage>
        <taxon>Bacteria</taxon>
        <taxon>Pseudomonadati</taxon>
        <taxon>Candidatus Auribacterota</taxon>
        <taxon>Candidatus Auribacteria</taxon>
        <taxon>Candidatus Auribacterales</taxon>
        <taxon>Candidatus Auribacteraceae</taxon>
        <taxon>Candidatus Auribacter</taxon>
    </lineage>
</organism>
<dbReference type="Pfam" id="PF13103">
    <property type="entry name" value="TonB_2"/>
    <property type="match status" value="1"/>
</dbReference>
<proteinExistence type="predicted"/>